<evidence type="ECO:0000313" key="4">
    <source>
        <dbReference type="Proteomes" id="UP000636888"/>
    </source>
</evidence>
<gene>
    <name evidence="3" type="ORF">JFN93_17750</name>
</gene>
<protein>
    <submittedName>
        <fullName evidence="3">DUF342 domain-containing protein</fullName>
    </submittedName>
</protein>
<dbReference type="AlphaFoldDB" id="A0A8J7M0V4"/>
<dbReference type="Pfam" id="PF03961">
    <property type="entry name" value="FapA"/>
    <property type="match status" value="1"/>
</dbReference>
<dbReference type="InterPro" id="IPR046865">
    <property type="entry name" value="FapA_b_solenoid"/>
</dbReference>
<feature type="domain" description="Flagellar Assembly Protein A N-terminal region" evidence="2">
    <location>
        <begin position="85"/>
        <end position="254"/>
    </location>
</feature>
<keyword evidence="4" id="KW-1185">Reference proteome</keyword>
<evidence type="ECO:0000259" key="2">
    <source>
        <dbReference type="Pfam" id="PF20250"/>
    </source>
</evidence>
<dbReference type="EMBL" id="JAEMHM010000015">
    <property type="protein sequence ID" value="MBJ6726560.1"/>
    <property type="molecule type" value="Genomic_DNA"/>
</dbReference>
<dbReference type="PANTHER" id="PTHR38032:SF1">
    <property type="entry name" value="RNA-BINDING PROTEIN KHPB N-TERMINAL DOMAIN-CONTAINING PROTEIN"/>
    <property type="match status" value="1"/>
</dbReference>
<proteinExistence type="predicted"/>
<dbReference type="PANTHER" id="PTHR38032">
    <property type="entry name" value="POLYMERASE-RELATED"/>
    <property type="match status" value="1"/>
</dbReference>
<dbReference type="Pfam" id="PF20250">
    <property type="entry name" value="FapA_N"/>
    <property type="match status" value="1"/>
</dbReference>
<sequence>METVGMEDSGIALKVGDDGHTLVATYTPAPGRSLNRGVLVAALKTQGYAEWLLKDEAVEGLLRKGRAAAIGFSMEIGEKVDGTLSVEVSSDRMEAWLTATPSHGGKKFDEAAITSLLMEHGVVFGIDMAQVAQVAQTGQANHVVIARGIAPVPGEDSQFVSLIPEMAEQAPQLKEGDTADYRNLGGIVSVSLGDPLMRRTRPTPGIPGRDVTGRELPTEDGVELPFAEDMPGVACDLHDSDLLIAAISGYPVALPNGATVDPVFRVKRVDLSTGNLHFKGSLEIEGDVCEGMAVTATEAITVGGIVEAARLDAGGDIEVKGGVIGHGKLSLNDAESWKDAAQLKAGGSITVQFAENAVIQAEGDIFIKELAMQSELTSGAAIHVGESGSRKGHLIGGLSRAASLVEAIVLGSLAGVPTVVEVGVDPALNQKIEYVRETLSEKERLMEELEKTLAYVKENPGSMEPGLLRVKEKVHTKYESEITELTAELKRLLKRMEVNAQAKVVVERDAFIGVQVRIGSSRLLVEEDQMRPMFVLGPDGVEVHSRS</sequence>
<keyword evidence="1" id="KW-0175">Coiled coil</keyword>
<organism evidence="3 4">
    <name type="scientific">Geomesophilobacter sediminis</name>
    <dbReference type="NCBI Taxonomy" id="2798584"/>
    <lineage>
        <taxon>Bacteria</taxon>
        <taxon>Pseudomonadati</taxon>
        <taxon>Thermodesulfobacteriota</taxon>
        <taxon>Desulfuromonadia</taxon>
        <taxon>Geobacterales</taxon>
        <taxon>Geobacteraceae</taxon>
        <taxon>Geomesophilobacter</taxon>
    </lineage>
</organism>
<dbReference type="Proteomes" id="UP000636888">
    <property type="component" value="Unassembled WGS sequence"/>
</dbReference>
<dbReference type="RefSeq" id="WP_199385470.1">
    <property type="nucleotide sequence ID" value="NZ_JAEMHM010000015.1"/>
</dbReference>
<reference evidence="3" key="1">
    <citation type="submission" date="2020-12" db="EMBL/GenBank/DDBJ databases">
        <title>Geomonas sp. Red875, isolated from river sediment.</title>
        <authorList>
            <person name="Xu Z."/>
            <person name="Zhang Z."/>
            <person name="Masuda Y."/>
            <person name="Itoh H."/>
            <person name="Senoo K."/>
        </authorList>
    </citation>
    <scope>NUCLEOTIDE SEQUENCE</scope>
    <source>
        <strain evidence="3">Red875</strain>
    </source>
</reference>
<dbReference type="InterPro" id="IPR046866">
    <property type="entry name" value="FapA_N"/>
</dbReference>
<comment type="caution">
    <text evidence="3">The sequence shown here is derived from an EMBL/GenBank/DDBJ whole genome shotgun (WGS) entry which is preliminary data.</text>
</comment>
<accession>A0A8J7M0V4</accession>
<dbReference type="InterPro" id="IPR005646">
    <property type="entry name" value="FapA"/>
</dbReference>
<evidence type="ECO:0000313" key="3">
    <source>
        <dbReference type="EMBL" id="MBJ6726560.1"/>
    </source>
</evidence>
<feature type="coiled-coil region" evidence="1">
    <location>
        <begin position="432"/>
        <end position="495"/>
    </location>
</feature>
<evidence type="ECO:0000256" key="1">
    <source>
        <dbReference type="SAM" id="Coils"/>
    </source>
</evidence>
<name>A0A8J7M0V4_9BACT</name>